<gene>
    <name evidence="3" type="ORF">TSUD_379560</name>
</gene>
<dbReference type="PANTHER" id="PTHR11254:SF424">
    <property type="entry name" value="E3 UBIQUITIN-PROTEIN LIGASE UPL5"/>
    <property type="match status" value="1"/>
</dbReference>
<dbReference type="AlphaFoldDB" id="A0A2Z6MB86"/>
<reference evidence="4" key="1">
    <citation type="journal article" date="2017" name="Front. Plant Sci.">
        <title>Climate Clever Clovers: New Paradigm to Reduce the Environmental Footprint of Ruminants by Breeding Low Methanogenic Forages Utilizing Haplotype Variation.</title>
        <authorList>
            <person name="Kaur P."/>
            <person name="Appels R."/>
            <person name="Bayer P.E."/>
            <person name="Keeble-Gagnere G."/>
            <person name="Wang J."/>
            <person name="Hirakawa H."/>
            <person name="Shirasawa K."/>
            <person name="Vercoe P."/>
            <person name="Stefanova K."/>
            <person name="Durmic Z."/>
            <person name="Nichols P."/>
            <person name="Revell C."/>
            <person name="Isobe S.N."/>
            <person name="Edwards D."/>
            <person name="Erskine W."/>
        </authorList>
    </citation>
    <scope>NUCLEOTIDE SEQUENCE [LARGE SCALE GENOMIC DNA]</scope>
    <source>
        <strain evidence="4">cv. Daliak</strain>
    </source>
</reference>
<dbReference type="GO" id="GO:0000209">
    <property type="term" value="P:protein polyubiquitination"/>
    <property type="evidence" value="ECO:0007669"/>
    <property type="project" value="TreeGrafter"/>
</dbReference>
<dbReference type="PANTHER" id="PTHR11254">
    <property type="entry name" value="HECT DOMAIN UBIQUITIN-PROTEIN LIGASE"/>
    <property type="match status" value="1"/>
</dbReference>
<name>A0A2Z6MB86_TRISU</name>
<proteinExistence type="predicted"/>
<dbReference type="GO" id="GO:0006511">
    <property type="term" value="P:ubiquitin-dependent protein catabolic process"/>
    <property type="evidence" value="ECO:0007669"/>
    <property type="project" value="TreeGrafter"/>
</dbReference>
<dbReference type="InterPro" id="IPR000626">
    <property type="entry name" value="Ubiquitin-like_dom"/>
</dbReference>
<dbReference type="Proteomes" id="UP000242715">
    <property type="component" value="Unassembled WGS sequence"/>
</dbReference>
<accession>A0A2Z6MB86</accession>
<organism evidence="3 4">
    <name type="scientific">Trifolium subterraneum</name>
    <name type="common">Subterranean clover</name>
    <dbReference type="NCBI Taxonomy" id="3900"/>
    <lineage>
        <taxon>Eukaryota</taxon>
        <taxon>Viridiplantae</taxon>
        <taxon>Streptophyta</taxon>
        <taxon>Embryophyta</taxon>
        <taxon>Tracheophyta</taxon>
        <taxon>Spermatophyta</taxon>
        <taxon>Magnoliopsida</taxon>
        <taxon>eudicotyledons</taxon>
        <taxon>Gunneridae</taxon>
        <taxon>Pentapetalae</taxon>
        <taxon>rosids</taxon>
        <taxon>fabids</taxon>
        <taxon>Fabales</taxon>
        <taxon>Fabaceae</taxon>
        <taxon>Papilionoideae</taxon>
        <taxon>50 kb inversion clade</taxon>
        <taxon>NPAAA clade</taxon>
        <taxon>Hologalegina</taxon>
        <taxon>IRL clade</taxon>
        <taxon>Trifolieae</taxon>
        <taxon>Trifolium</taxon>
    </lineage>
</organism>
<dbReference type="InterPro" id="IPR019956">
    <property type="entry name" value="Ubiquitin_dom"/>
</dbReference>
<dbReference type="Gene3D" id="3.90.1750.10">
    <property type="entry name" value="Hect, E3 ligase catalytic domains"/>
    <property type="match status" value="1"/>
</dbReference>
<dbReference type="InterPro" id="IPR029071">
    <property type="entry name" value="Ubiquitin-like_domsf"/>
</dbReference>
<evidence type="ECO:0000256" key="1">
    <source>
        <dbReference type="ARBA" id="ARBA00022679"/>
    </source>
</evidence>
<protein>
    <recommendedName>
        <fullName evidence="2">Ubiquitin-like domain-containing protein</fullName>
    </recommendedName>
</protein>
<dbReference type="Gene3D" id="3.10.20.90">
    <property type="entry name" value="Phosphatidylinositol 3-kinase Catalytic Subunit, Chain A, domain 1"/>
    <property type="match status" value="1"/>
</dbReference>
<dbReference type="PROSITE" id="PS50053">
    <property type="entry name" value="UBIQUITIN_2"/>
    <property type="match status" value="1"/>
</dbReference>
<dbReference type="GO" id="GO:0005737">
    <property type="term" value="C:cytoplasm"/>
    <property type="evidence" value="ECO:0007669"/>
    <property type="project" value="TreeGrafter"/>
</dbReference>
<dbReference type="OrthoDB" id="1936745at2759"/>
<dbReference type="SMART" id="SM00213">
    <property type="entry name" value="UBQ"/>
    <property type="match status" value="1"/>
</dbReference>
<dbReference type="SUPFAM" id="SSF56204">
    <property type="entry name" value="Hect, E3 ligase catalytic domain"/>
    <property type="match status" value="1"/>
</dbReference>
<keyword evidence="4" id="KW-1185">Reference proteome</keyword>
<evidence type="ECO:0000259" key="2">
    <source>
        <dbReference type="PROSITE" id="PS50053"/>
    </source>
</evidence>
<dbReference type="PRINTS" id="PR00348">
    <property type="entry name" value="UBIQUITIN"/>
</dbReference>
<dbReference type="InterPro" id="IPR035983">
    <property type="entry name" value="Hect_E3_ubiquitin_ligase"/>
</dbReference>
<evidence type="ECO:0000313" key="4">
    <source>
        <dbReference type="Proteomes" id="UP000242715"/>
    </source>
</evidence>
<dbReference type="Pfam" id="PF00240">
    <property type="entry name" value="ubiquitin"/>
    <property type="match status" value="1"/>
</dbReference>
<dbReference type="EMBL" id="DF973409">
    <property type="protein sequence ID" value="GAU29866.1"/>
    <property type="molecule type" value="Genomic_DNA"/>
</dbReference>
<evidence type="ECO:0000313" key="3">
    <source>
        <dbReference type="EMBL" id="GAU29866.1"/>
    </source>
</evidence>
<dbReference type="SUPFAM" id="SSF54236">
    <property type="entry name" value="Ubiquitin-like"/>
    <property type="match status" value="1"/>
</dbReference>
<sequence length="463" mass="53443">MKDVTKTTSSRYQFFVRWNCNSLVILASRKDTVKSLLRKLSSKTKIPIQELRLIYKGKQLQNEQILGECGIQNDETLQLLGYLRSTQCPKVWVATEFIASLILKLCRELYMSSGDNNKSLADSLIKEFVQVCLELKCKEVQVLYLEAVLEFCELLRGVGYALLSYLDLSMSYPISEEISRSVVWSFVKFSTPLRNGIAENQQAFDEYENGTCYEEFAGVVGQFRNVFIQLLTKMDECLQVMENCLVNKEQRDVIHNGQSHYLFILKELYHISKLYSGAEEMFWRVLLRRKSMLSHLIVRYADKKDNHRWVLENMSVTNFESRRHLAMTLFPDLRHDILGYEMLIGRSEVLAESFEYISRARPTSLEGGLFMEFRNEEATGPGVLREWFVLIFRGQIDLSPKQCVFPLTSVLPARKGHMPPSRPPTSSPLVLLDSPPLPGFCWDHFQSVGPTFEVFFRGFFAVS</sequence>
<dbReference type="InterPro" id="IPR050409">
    <property type="entry name" value="E3_ubiq-protein_ligase"/>
</dbReference>
<dbReference type="GO" id="GO:0061630">
    <property type="term" value="F:ubiquitin protein ligase activity"/>
    <property type="evidence" value="ECO:0007669"/>
    <property type="project" value="TreeGrafter"/>
</dbReference>
<feature type="domain" description="Ubiquitin-like" evidence="2">
    <location>
        <begin position="1"/>
        <end position="86"/>
    </location>
</feature>
<keyword evidence="1" id="KW-0808">Transferase</keyword>